<keyword evidence="1" id="KW-0175">Coiled coil</keyword>
<protein>
    <submittedName>
        <fullName evidence="4">BTB domain-containing protein</fullName>
    </submittedName>
</protein>
<evidence type="ECO:0000313" key="4">
    <source>
        <dbReference type="WBParaSite" id="SSTP_0001094600.1"/>
    </source>
</evidence>
<dbReference type="WBParaSite" id="SSTP_0001094600.1">
    <property type="protein sequence ID" value="SSTP_0001094600.1"/>
    <property type="gene ID" value="SSTP_0001094600"/>
</dbReference>
<dbReference type="SUPFAM" id="SSF63825">
    <property type="entry name" value="YWTD domain"/>
    <property type="match status" value="1"/>
</dbReference>
<name>A0A0K0ENA9_STRER</name>
<feature type="compositionally biased region" description="Basic and acidic residues" evidence="2">
    <location>
        <begin position="89"/>
        <end position="104"/>
    </location>
</feature>
<dbReference type="AlphaFoldDB" id="A0A0K0ENA9"/>
<evidence type="ECO:0000313" key="3">
    <source>
        <dbReference type="Proteomes" id="UP000035681"/>
    </source>
</evidence>
<reference evidence="4" key="1">
    <citation type="submission" date="2015-08" db="UniProtKB">
        <authorList>
            <consortium name="WormBaseParasite"/>
        </authorList>
    </citation>
    <scope>IDENTIFICATION</scope>
</reference>
<dbReference type="WBParaSite" id="TCONS_00012970.p1">
    <property type="protein sequence ID" value="TCONS_00012970.p1"/>
    <property type="gene ID" value="XLOC_008757"/>
</dbReference>
<feature type="region of interest" description="Disordered" evidence="2">
    <location>
        <begin position="89"/>
        <end position="112"/>
    </location>
</feature>
<sequence>MTDEIVWIDVDYSSTTDNCNSANIKDINKTENNNIEEENNEIENKSPEDFEDEHLNECQNRLRSNIKEALQLLDQLNFEPKKRNFDFTNSHDKLLSPTSKEKDPSISSSITSKSSGFCNFQLVANSYEINDIDMEVPNAILMIPNTPNIVISDNAKGIIIYDMSTKIQKTIKKETWKYCQGLTYDWRKEEIFTIITKKDDCIPHSPTNYLTIFDQNTFEIKDSIELPKILQETKLNKIKITLAPNGLLYMSLNSQGCGSLFEYDQKTKKWTEIAIKRGHFYTDIIVLKIIDSITEILLLEESKGYIVMESIWNSMSAARGIISPVIKPSALTSSFGSGRIFVIDNSISSAVELNKENFEKIKNIVLVESGRNLMYSMERYLIILNVAKKTIKLQLV</sequence>
<evidence type="ECO:0000256" key="1">
    <source>
        <dbReference type="SAM" id="Coils"/>
    </source>
</evidence>
<organism evidence="4">
    <name type="scientific">Strongyloides stercoralis</name>
    <name type="common">Threadworm</name>
    <dbReference type="NCBI Taxonomy" id="6248"/>
    <lineage>
        <taxon>Eukaryota</taxon>
        <taxon>Metazoa</taxon>
        <taxon>Ecdysozoa</taxon>
        <taxon>Nematoda</taxon>
        <taxon>Chromadorea</taxon>
        <taxon>Rhabditida</taxon>
        <taxon>Tylenchina</taxon>
        <taxon>Panagrolaimomorpha</taxon>
        <taxon>Strongyloidoidea</taxon>
        <taxon>Strongyloididae</taxon>
        <taxon>Strongyloides</taxon>
    </lineage>
</organism>
<dbReference type="Proteomes" id="UP000035681">
    <property type="component" value="Unplaced"/>
</dbReference>
<feature type="coiled-coil region" evidence="1">
    <location>
        <begin position="21"/>
        <end position="79"/>
    </location>
</feature>
<keyword evidence="3" id="KW-1185">Reference proteome</keyword>
<accession>A0A0K0ENA9</accession>
<proteinExistence type="predicted"/>
<evidence type="ECO:0000256" key="2">
    <source>
        <dbReference type="SAM" id="MobiDB-lite"/>
    </source>
</evidence>